<evidence type="ECO:0000259" key="2">
    <source>
        <dbReference type="Pfam" id="PF01619"/>
    </source>
</evidence>
<dbReference type="eggNOG" id="COG0506">
    <property type="taxonomic scope" value="Bacteria"/>
</dbReference>
<dbReference type="SUPFAM" id="SSF51730">
    <property type="entry name" value="FAD-linked oxidoreductase"/>
    <property type="match status" value="1"/>
</dbReference>
<dbReference type="PANTHER" id="PTHR13914:SF0">
    <property type="entry name" value="PROLINE DEHYDROGENASE 1, MITOCHONDRIAL"/>
    <property type="match status" value="1"/>
</dbReference>
<keyword evidence="1 3" id="KW-0560">Oxidoreductase</keyword>
<dbReference type="PANTHER" id="PTHR13914">
    <property type="entry name" value="PROLINE OXIDASE"/>
    <property type="match status" value="1"/>
</dbReference>
<gene>
    <name evidence="3" type="ORF">FAES_2534</name>
</gene>
<dbReference type="Gene3D" id="3.20.20.220">
    <property type="match status" value="1"/>
</dbReference>
<protein>
    <submittedName>
        <fullName evidence="3">Proline dehydrogenase</fullName>
        <ecNumber evidence="3">1.5.99.8</ecNumber>
    </submittedName>
</protein>
<sequence>MSNRSNLMSPPPQPVATATLSNAQPVSFEDTSISFSSQSDFKLRKTYWLFALMNKGWLVKLGTFFIKLALNLQLPIKGLIKNTIFEQFCGGETIRDCEKTIQYLHNAHVGTILDYSVEGEENEKCFDSTVLEILRTIERASESQDIPFSVFKVTGVAETELLEAVQRGDELSEADQAAFARVRERVQTLCQRAHDKNVRIFIDAEESWIQDTIDCLAYEMMDRFNHERCVVYNTYQMYRWEMYDQLTKATEQARLKGYFLGAKLVRGAYLEKERIRSHEDEYQDPIQATKEDTDRDFNRAIDFCLTNRDVVSICLGTHNEYSCQYTIGQMKRMGIEPNDPHIYFAQLLGMSDNISYNLANAGYNVAKYVPYGPVEAVMPYLFRRAEENKSIAGQSSREFNLVKSELERRKGCKK</sequence>
<dbReference type="PATRIC" id="fig|1166018.3.peg.4297"/>
<dbReference type="GO" id="GO:0010133">
    <property type="term" value="P:L-proline catabolic process to L-glutamate"/>
    <property type="evidence" value="ECO:0007669"/>
    <property type="project" value="TreeGrafter"/>
</dbReference>
<dbReference type="InterPro" id="IPR002872">
    <property type="entry name" value="Proline_DH_dom"/>
</dbReference>
<evidence type="ECO:0000313" key="3">
    <source>
        <dbReference type="EMBL" id="CCH00543.1"/>
    </source>
</evidence>
<dbReference type="InterPro" id="IPR015659">
    <property type="entry name" value="Proline_oxidase"/>
</dbReference>
<dbReference type="GO" id="GO:0004657">
    <property type="term" value="F:proline dehydrogenase activity"/>
    <property type="evidence" value="ECO:0007669"/>
    <property type="project" value="InterPro"/>
</dbReference>
<dbReference type="Pfam" id="PF01619">
    <property type="entry name" value="Pro_dh"/>
    <property type="match status" value="1"/>
</dbReference>
<dbReference type="InterPro" id="IPR029041">
    <property type="entry name" value="FAD-linked_oxidoreductase-like"/>
</dbReference>
<feature type="domain" description="Proline dehydrogenase" evidence="2">
    <location>
        <begin position="97"/>
        <end position="396"/>
    </location>
</feature>
<dbReference type="EMBL" id="HE796683">
    <property type="protein sequence ID" value="CCH00543.1"/>
    <property type="molecule type" value="Genomic_DNA"/>
</dbReference>
<keyword evidence="4" id="KW-1185">Reference proteome</keyword>
<reference evidence="3 4" key="1">
    <citation type="journal article" date="2012" name="J. Bacteriol.">
        <title>Genome Sequence of Fibrella aestuarina BUZ 2T, a Filamentous Marine Bacterium.</title>
        <authorList>
            <person name="Filippini M."/>
            <person name="Qi W."/>
            <person name="Blom J."/>
            <person name="Goesmann A."/>
            <person name="Smits T.H."/>
            <person name="Bagheri H.C."/>
        </authorList>
    </citation>
    <scope>NUCLEOTIDE SEQUENCE [LARGE SCALE GENOMIC DNA]</scope>
    <source>
        <strain evidence="4">BUZ 2T</strain>
    </source>
</reference>
<dbReference type="HOGENOM" id="CLU_018202_3_0_10"/>
<dbReference type="KEGG" id="fae:FAES_2534"/>
<dbReference type="EC" id="1.5.99.8" evidence="3"/>
<evidence type="ECO:0000256" key="1">
    <source>
        <dbReference type="ARBA" id="ARBA00023002"/>
    </source>
</evidence>
<dbReference type="GO" id="GO:0071949">
    <property type="term" value="F:FAD binding"/>
    <property type="evidence" value="ECO:0007669"/>
    <property type="project" value="TreeGrafter"/>
</dbReference>
<proteinExistence type="predicted"/>
<name>I0K8U0_9BACT</name>
<evidence type="ECO:0000313" key="4">
    <source>
        <dbReference type="Proteomes" id="UP000011058"/>
    </source>
</evidence>
<organism evidence="3 4">
    <name type="scientific">Fibrella aestuarina BUZ 2</name>
    <dbReference type="NCBI Taxonomy" id="1166018"/>
    <lineage>
        <taxon>Bacteria</taxon>
        <taxon>Pseudomonadati</taxon>
        <taxon>Bacteroidota</taxon>
        <taxon>Cytophagia</taxon>
        <taxon>Cytophagales</taxon>
        <taxon>Spirosomataceae</taxon>
        <taxon>Fibrella</taxon>
    </lineage>
</organism>
<dbReference type="Proteomes" id="UP000011058">
    <property type="component" value="Chromosome"/>
</dbReference>
<dbReference type="AlphaFoldDB" id="I0K8U0"/>
<accession>I0K8U0</accession>
<dbReference type="STRING" id="1166018.FAES_2534"/>